<reference evidence="2 3" key="1">
    <citation type="submission" date="2020-11" db="EMBL/GenBank/DDBJ databases">
        <title>Genome seq and assembly of Sphingosinicella sp.</title>
        <authorList>
            <person name="Chhetri G."/>
        </authorList>
    </citation>
    <scope>NUCLEOTIDE SEQUENCE [LARGE SCALE GENOMIC DNA]</scope>
    <source>
        <strain evidence="2 3">UDD2</strain>
    </source>
</reference>
<gene>
    <name evidence="2" type="ORF">IC614_05870</name>
</gene>
<dbReference type="EMBL" id="CP065592">
    <property type="protein sequence ID" value="QPQ56260.1"/>
    <property type="molecule type" value="Genomic_DNA"/>
</dbReference>
<name>A0A7T2LN61_9SPHN</name>
<dbReference type="Pfam" id="PF20057">
    <property type="entry name" value="DUF6456"/>
    <property type="match status" value="1"/>
</dbReference>
<feature type="domain" description="DUF6456" evidence="1">
    <location>
        <begin position="23"/>
        <end position="152"/>
    </location>
</feature>
<protein>
    <recommendedName>
        <fullName evidence="1">DUF6456 domain-containing protein</fullName>
    </recommendedName>
</protein>
<proteinExistence type="predicted"/>
<dbReference type="InterPro" id="IPR045599">
    <property type="entry name" value="DUF6456"/>
</dbReference>
<accession>A0A7T2LN61</accession>
<evidence type="ECO:0000313" key="2">
    <source>
        <dbReference type="EMBL" id="QPQ56260.1"/>
    </source>
</evidence>
<dbReference type="Proteomes" id="UP000594873">
    <property type="component" value="Chromosome"/>
</dbReference>
<evidence type="ECO:0000259" key="1">
    <source>
        <dbReference type="Pfam" id="PF20057"/>
    </source>
</evidence>
<dbReference type="AlphaFoldDB" id="A0A7T2LN61"/>
<keyword evidence="3" id="KW-1185">Reference proteome</keyword>
<organism evidence="2 3">
    <name type="scientific">Allosphingosinicella flava</name>
    <dbReference type="NCBI Taxonomy" id="2771430"/>
    <lineage>
        <taxon>Bacteria</taxon>
        <taxon>Pseudomonadati</taxon>
        <taxon>Pseudomonadota</taxon>
        <taxon>Alphaproteobacteria</taxon>
        <taxon>Sphingomonadales</taxon>
        <taxon>Sphingomonadaceae</taxon>
        <taxon>Allosphingosinicella</taxon>
    </lineage>
</organism>
<dbReference type="KEGG" id="sflv:IC614_05870"/>
<evidence type="ECO:0000313" key="3">
    <source>
        <dbReference type="Proteomes" id="UP000594873"/>
    </source>
</evidence>
<sequence length="154" mass="17045">MERAVPRDGCARGKSERPARRVTVNALESPLGWLKVRGLISERQFDAGERLRTDWERARLAPSVTMRWDAPPNSRVARGAPEPNDPLASQIDAKRRFETAVAIAGPGLSDILWRVVCAGEGMRDAEQALGWPARAGKLVLSLALDRLAEHYRLP</sequence>